<protein>
    <submittedName>
        <fullName evidence="1">Uncharacterized protein</fullName>
    </submittedName>
</protein>
<dbReference type="RefSeq" id="XP_033659629.1">
    <property type="nucleotide sequence ID" value="XM_033814741.1"/>
</dbReference>
<dbReference type="AlphaFoldDB" id="A0A6A6BXT5"/>
<evidence type="ECO:0000313" key="1">
    <source>
        <dbReference type="EMBL" id="KAF2158740.1"/>
    </source>
</evidence>
<name>A0A6A6BXT5_ZASCE</name>
<dbReference type="Proteomes" id="UP000799537">
    <property type="component" value="Unassembled WGS sequence"/>
</dbReference>
<evidence type="ECO:0000313" key="2">
    <source>
        <dbReference type="Proteomes" id="UP000799537"/>
    </source>
</evidence>
<dbReference type="EMBL" id="ML993650">
    <property type="protein sequence ID" value="KAF2158740.1"/>
    <property type="molecule type" value="Genomic_DNA"/>
</dbReference>
<sequence length="188" mass="20790">MTPGYNTTLGLQWLEPGGAIIFVQSDYSDTISSITDATCIVTDLVTNGVNIPSRIAALGAFEHGAALMEMYPVSEGIFAAFGSYNPRWSCTEAFRSAGRHIQRYKGAQQHHLLVGCNSLSDPLDTSRARRLGGMLQSFKYRVHYYESGTDGSGGLEDSDFLLTLHLEFFRQKLGWIRETVRALPNVFT</sequence>
<reference evidence="1" key="1">
    <citation type="journal article" date="2020" name="Stud. Mycol.">
        <title>101 Dothideomycetes genomes: a test case for predicting lifestyles and emergence of pathogens.</title>
        <authorList>
            <person name="Haridas S."/>
            <person name="Albert R."/>
            <person name="Binder M."/>
            <person name="Bloem J."/>
            <person name="Labutti K."/>
            <person name="Salamov A."/>
            <person name="Andreopoulos B."/>
            <person name="Baker S."/>
            <person name="Barry K."/>
            <person name="Bills G."/>
            <person name="Bluhm B."/>
            <person name="Cannon C."/>
            <person name="Castanera R."/>
            <person name="Culley D."/>
            <person name="Daum C."/>
            <person name="Ezra D."/>
            <person name="Gonzalez J."/>
            <person name="Henrissat B."/>
            <person name="Kuo A."/>
            <person name="Liang C."/>
            <person name="Lipzen A."/>
            <person name="Lutzoni F."/>
            <person name="Magnuson J."/>
            <person name="Mondo S."/>
            <person name="Nolan M."/>
            <person name="Ohm R."/>
            <person name="Pangilinan J."/>
            <person name="Park H.-J."/>
            <person name="Ramirez L."/>
            <person name="Alfaro M."/>
            <person name="Sun H."/>
            <person name="Tritt A."/>
            <person name="Yoshinaga Y."/>
            <person name="Zwiers L.-H."/>
            <person name="Turgeon B."/>
            <person name="Goodwin S."/>
            <person name="Spatafora J."/>
            <person name="Crous P."/>
            <person name="Grigoriev I."/>
        </authorList>
    </citation>
    <scope>NUCLEOTIDE SEQUENCE</scope>
    <source>
        <strain evidence="1">ATCC 36951</strain>
    </source>
</reference>
<gene>
    <name evidence="1" type="ORF">M409DRAFT_61399</name>
</gene>
<proteinExistence type="predicted"/>
<organism evidence="1 2">
    <name type="scientific">Zasmidium cellare ATCC 36951</name>
    <dbReference type="NCBI Taxonomy" id="1080233"/>
    <lineage>
        <taxon>Eukaryota</taxon>
        <taxon>Fungi</taxon>
        <taxon>Dikarya</taxon>
        <taxon>Ascomycota</taxon>
        <taxon>Pezizomycotina</taxon>
        <taxon>Dothideomycetes</taxon>
        <taxon>Dothideomycetidae</taxon>
        <taxon>Mycosphaerellales</taxon>
        <taxon>Mycosphaerellaceae</taxon>
        <taxon>Zasmidium</taxon>
    </lineage>
</organism>
<dbReference type="GeneID" id="54568013"/>
<accession>A0A6A6BXT5</accession>
<keyword evidence="2" id="KW-1185">Reference proteome</keyword>